<comment type="similarity">
    <text evidence="1">Belongs to the class-II aminoacyl-tRNA synthetase family.</text>
</comment>
<dbReference type="InterPro" id="IPR041715">
    <property type="entry name" value="HisRS-like_core"/>
</dbReference>
<dbReference type="EMBL" id="JAIPUX010005289">
    <property type="protein sequence ID" value="KAH0618097.1"/>
    <property type="molecule type" value="Genomic_DNA"/>
</dbReference>
<gene>
    <name evidence="11" type="ORF">JD844_017078</name>
</gene>
<evidence type="ECO:0000259" key="9">
    <source>
        <dbReference type="Pfam" id="PF03129"/>
    </source>
</evidence>
<feature type="domain" description="Class II Histidinyl-tRNA synthetase (HisRS)-like catalytic core" evidence="10">
    <location>
        <begin position="174"/>
        <end position="319"/>
    </location>
</feature>
<dbReference type="Pfam" id="PF13393">
    <property type="entry name" value="tRNA-synt_His"/>
    <property type="match status" value="2"/>
</dbReference>
<reference evidence="11 12" key="1">
    <citation type="journal article" date="2022" name="Gigascience">
        <title>A chromosome-level genome assembly and annotation of the desert horned lizard, Phrynosoma platyrhinos, provides insight into chromosomal rearrangements among reptiles.</title>
        <authorList>
            <person name="Koochekian N."/>
            <person name="Ascanio A."/>
            <person name="Farleigh K."/>
            <person name="Card D.C."/>
            <person name="Schield D.R."/>
            <person name="Castoe T.A."/>
            <person name="Jezkova T."/>
        </authorList>
    </citation>
    <scope>NUCLEOTIDE SEQUENCE [LARGE SCALE GENOMIC DNA]</scope>
    <source>
        <strain evidence="11">NK-2021</strain>
    </source>
</reference>
<evidence type="ECO:0000313" key="11">
    <source>
        <dbReference type="EMBL" id="KAH0618097.1"/>
    </source>
</evidence>
<evidence type="ECO:0000256" key="3">
    <source>
        <dbReference type="ARBA" id="ARBA00022598"/>
    </source>
</evidence>
<evidence type="ECO:0000313" key="12">
    <source>
        <dbReference type="Proteomes" id="UP000826234"/>
    </source>
</evidence>
<evidence type="ECO:0000256" key="5">
    <source>
        <dbReference type="ARBA" id="ARBA00022840"/>
    </source>
</evidence>
<dbReference type="SUPFAM" id="SSF55681">
    <property type="entry name" value="Class II aaRS and biotin synthetases"/>
    <property type="match status" value="1"/>
</dbReference>
<keyword evidence="12" id="KW-1185">Reference proteome</keyword>
<comment type="catalytic activity">
    <reaction evidence="8">
        <text>tRNA(His) + L-histidine + ATP = L-histidyl-tRNA(His) + AMP + diphosphate + H(+)</text>
        <dbReference type="Rhea" id="RHEA:17313"/>
        <dbReference type="Rhea" id="RHEA-COMP:9665"/>
        <dbReference type="Rhea" id="RHEA-COMP:9689"/>
        <dbReference type="ChEBI" id="CHEBI:15378"/>
        <dbReference type="ChEBI" id="CHEBI:30616"/>
        <dbReference type="ChEBI" id="CHEBI:33019"/>
        <dbReference type="ChEBI" id="CHEBI:57595"/>
        <dbReference type="ChEBI" id="CHEBI:78442"/>
        <dbReference type="ChEBI" id="CHEBI:78527"/>
        <dbReference type="ChEBI" id="CHEBI:456215"/>
        <dbReference type="EC" id="6.1.1.21"/>
    </reaction>
</comment>
<evidence type="ECO:0000256" key="1">
    <source>
        <dbReference type="ARBA" id="ARBA00008226"/>
    </source>
</evidence>
<proteinExistence type="inferred from homology"/>
<dbReference type="InterPro" id="IPR004516">
    <property type="entry name" value="HisRS/HisZ"/>
</dbReference>
<dbReference type="PIRSF" id="PIRSF001549">
    <property type="entry name" value="His-tRNA_synth"/>
    <property type="match status" value="1"/>
</dbReference>
<comment type="caution">
    <text evidence="11">The sequence shown here is derived from an EMBL/GenBank/DDBJ whole genome shotgun (WGS) entry which is preliminary data.</text>
</comment>
<keyword evidence="5" id="KW-0067">ATP-binding</keyword>
<dbReference type="CDD" id="cd00773">
    <property type="entry name" value="HisRS-like_core"/>
    <property type="match status" value="1"/>
</dbReference>
<dbReference type="PANTHER" id="PTHR11476:SF7">
    <property type="entry name" value="HISTIDINE--TRNA LIGASE"/>
    <property type="match status" value="1"/>
</dbReference>
<dbReference type="EC" id="6.1.1.21" evidence="2"/>
<evidence type="ECO:0000259" key="10">
    <source>
        <dbReference type="Pfam" id="PF13393"/>
    </source>
</evidence>
<protein>
    <recommendedName>
        <fullName evidence="2">histidine--tRNA ligase</fullName>
        <ecNumber evidence="2">6.1.1.21</ecNumber>
    </recommendedName>
</protein>
<evidence type="ECO:0000256" key="8">
    <source>
        <dbReference type="ARBA" id="ARBA00047639"/>
    </source>
</evidence>
<dbReference type="InterPro" id="IPR033656">
    <property type="entry name" value="HisRS_anticodon"/>
</dbReference>
<keyword evidence="6" id="KW-0648">Protein biosynthesis</keyword>
<organism evidence="11 12">
    <name type="scientific">Phrynosoma platyrhinos</name>
    <name type="common">Desert horned lizard</name>
    <dbReference type="NCBI Taxonomy" id="52577"/>
    <lineage>
        <taxon>Eukaryota</taxon>
        <taxon>Metazoa</taxon>
        <taxon>Chordata</taxon>
        <taxon>Craniata</taxon>
        <taxon>Vertebrata</taxon>
        <taxon>Euteleostomi</taxon>
        <taxon>Lepidosauria</taxon>
        <taxon>Squamata</taxon>
        <taxon>Bifurcata</taxon>
        <taxon>Unidentata</taxon>
        <taxon>Episquamata</taxon>
        <taxon>Toxicofera</taxon>
        <taxon>Iguania</taxon>
        <taxon>Phrynosomatidae</taxon>
        <taxon>Phrynosomatinae</taxon>
        <taxon>Phrynosoma</taxon>
    </lineage>
</organism>
<accession>A0ABQ7SLA9</accession>
<keyword evidence="7" id="KW-0030">Aminoacyl-tRNA synthetase</keyword>
<keyword evidence="3" id="KW-0436">Ligase</keyword>
<dbReference type="InterPro" id="IPR045864">
    <property type="entry name" value="aa-tRNA-synth_II/BPL/LPL"/>
</dbReference>
<evidence type="ECO:0000256" key="2">
    <source>
        <dbReference type="ARBA" id="ARBA00012815"/>
    </source>
</evidence>
<evidence type="ECO:0000256" key="4">
    <source>
        <dbReference type="ARBA" id="ARBA00022741"/>
    </source>
</evidence>
<dbReference type="Gene3D" id="3.30.930.10">
    <property type="entry name" value="Bira Bifunctional Protein, Domain 2"/>
    <property type="match status" value="2"/>
</dbReference>
<dbReference type="CDD" id="cd00859">
    <property type="entry name" value="HisRS_anticodon"/>
    <property type="match status" value="1"/>
</dbReference>
<dbReference type="InterPro" id="IPR036621">
    <property type="entry name" value="Anticodon-bd_dom_sf"/>
</dbReference>
<evidence type="ECO:0000256" key="6">
    <source>
        <dbReference type="ARBA" id="ARBA00022917"/>
    </source>
</evidence>
<dbReference type="Pfam" id="PF03129">
    <property type="entry name" value="HGTP_anticodon"/>
    <property type="match status" value="1"/>
</dbReference>
<dbReference type="SUPFAM" id="SSF52954">
    <property type="entry name" value="Class II aaRS ABD-related"/>
    <property type="match status" value="1"/>
</dbReference>
<sequence>MAEEESLRRQADLVRRLKKEKACQEEGTRDYSPKQMAIREKVFSIIINCFKRHGAETIDTPVFELKETLTGKYGEDSKLIYDLKDQGGELLSLRYDLTVPFARYLAMNKITNIKRYHIAKVYRRDNPAMTRGRYREFYQCVNDRRILDGMFAVCGVPDSKFRTICSSVDKLDKMSWEDVKSEMVGEKGLSPEIADNIGEYVKLHGGLNQIEQLLQDPKLSQNKLAMEGLGEMKLLFEYLTLFGISDQVSFDLSLARGLDYYTGVIYEAVLLQQQNDHTEESVGVGSVAGGGRYDGLVGMFDPKGRKVPCVGVSIGIERIFSIMEQKMEASEEKIRTTETQVLVASAQKKLLEERLKLVSELWDSGIKAEMLYKKNPKLLNQLQYCEETGIPLVAILGEQELKDGVVKLRDVATREEVDICRGKLVEEIKRRTSHP</sequence>
<dbReference type="PANTHER" id="PTHR11476">
    <property type="entry name" value="HISTIDYL-TRNA SYNTHETASE"/>
    <property type="match status" value="1"/>
</dbReference>
<feature type="domain" description="Anticodon-binding" evidence="9">
    <location>
        <begin position="340"/>
        <end position="430"/>
    </location>
</feature>
<keyword evidence="4" id="KW-0547">Nucleotide-binding</keyword>
<dbReference type="Gene3D" id="3.40.50.800">
    <property type="entry name" value="Anticodon-binding domain"/>
    <property type="match status" value="1"/>
</dbReference>
<dbReference type="InterPro" id="IPR004154">
    <property type="entry name" value="Anticodon-bd"/>
</dbReference>
<dbReference type="Proteomes" id="UP000826234">
    <property type="component" value="Unassembled WGS sequence"/>
</dbReference>
<evidence type="ECO:0000256" key="7">
    <source>
        <dbReference type="ARBA" id="ARBA00023146"/>
    </source>
</evidence>
<feature type="domain" description="Class II Histidinyl-tRNA synthetase (HisRS)-like catalytic core" evidence="10">
    <location>
        <begin position="27"/>
        <end position="140"/>
    </location>
</feature>
<name>A0ABQ7SLA9_PHRPL</name>